<accession>A0A8S9H1X5</accession>
<dbReference type="Proteomes" id="UP000712281">
    <property type="component" value="Unassembled WGS sequence"/>
</dbReference>
<name>A0A8S9H1X5_BRACR</name>
<dbReference type="AlphaFoldDB" id="A0A8S9H1X5"/>
<reference evidence="1" key="1">
    <citation type="submission" date="2019-12" db="EMBL/GenBank/DDBJ databases">
        <title>Genome sequencing and annotation of Brassica cretica.</title>
        <authorList>
            <person name="Studholme D.J."/>
            <person name="Sarris P.F."/>
        </authorList>
    </citation>
    <scope>NUCLEOTIDE SEQUENCE</scope>
    <source>
        <strain evidence="1">PFS-001/15</strain>
        <tissue evidence="1">Leaf</tissue>
    </source>
</reference>
<proteinExistence type="predicted"/>
<evidence type="ECO:0000313" key="1">
    <source>
        <dbReference type="EMBL" id="KAF2550267.1"/>
    </source>
</evidence>
<sequence>MTNGYFWMLNRRIVGDDEGRLLDAKPKDCQRRRREDSGCRTEGSLETTKGGFWMPNRRILGDDEGRFLSAFTVTAFDGAAFDGDGAVFDGDGAAFDGDGATFEGDGAVLMGPVRHVGVGVGVWSSDGWLSGFF</sequence>
<protein>
    <submittedName>
        <fullName evidence="1">Uncharacterized protein</fullName>
    </submittedName>
</protein>
<gene>
    <name evidence="1" type="ORF">F2Q68_00036271</name>
</gene>
<organism evidence="1 2">
    <name type="scientific">Brassica cretica</name>
    <name type="common">Mustard</name>
    <dbReference type="NCBI Taxonomy" id="69181"/>
    <lineage>
        <taxon>Eukaryota</taxon>
        <taxon>Viridiplantae</taxon>
        <taxon>Streptophyta</taxon>
        <taxon>Embryophyta</taxon>
        <taxon>Tracheophyta</taxon>
        <taxon>Spermatophyta</taxon>
        <taxon>Magnoliopsida</taxon>
        <taxon>eudicotyledons</taxon>
        <taxon>Gunneridae</taxon>
        <taxon>Pentapetalae</taxon>
        <taxon>rosids</taxon>
        <taxon>malvids</taxon>
        <taxon>Brassicales</taxon>
        <taxon>Brassicaceae</taxon>
        <taxon>Brassiceae</taxon>
        <taxon>Brassica</taxon>
    </lineage>
</organism>
<comment type="caution">
    <text evidence="1">The sequence shown here is derived from an EMBL/GenBank/DDBJ whole genome shotgun (WGS) entry which is preliminary data.</text>
</comment>
<evidence type="ECO:0000313" key="2">
    <source>
        <dbReference type="Proteomes" id="UP000712281"/>
    </source>
</evidence>
<dbReference type="EMBL" id="QGKW02001988">
    <property type="protein sequence ID" value="KAF2550267.1"/>
    <property type="molecule type" value="Genomic_DNA"/>
</dbReference>